<dbReference type="Gene3D" id="1.10.340.70">
    <property type="match status" value="1"/>
</dbReference>
<dbReference type="AlphaFoldDB" id="A0A9Q3BIU4"/>
<dbReference type="Pfam" id="PF17921">
    <property type="entry name" value="Integrase_H2C2"/>
    <property type="match status" value="1"/>
</dbReference>
<keyword evidence="3" id="KW-1185">Reference proteome</keyword>
<reference evidence="2" key="1">
    <citation type="submission" date="2021-03" db="EMBL/GenBank/DDBJ databases">
        <title>Draft genome sequence of rust myrtle Austropuccinia psidii MF-1, a brazilian biotype.</title>
        <authorList>
            <person name="Quecine M.C."/>
            <person name="Pachon D.M.R."/>
            <person name="Bonatelli M.L."/>
            <person name="Correr F.H."/>
            <person name="Franceschini L.M."/>
            <person name="Leite T.F."/>
            <person name="Margarido G.R.A."/>
            <person name="Almeida C.A."/>
            <person name="Ferrarezi J.A."/>
            <person name="Labate C.A."/>
        </authorList>
    </citation>
    <scope>NUCLEOTIDE SEQUENCE</scope>
    <source>
        <strain evidence="2">MF-1</strain>
    </source>
</reference>
<gene>
    <name evidence="2" type="ORF">O181_005482</name>
</gene>
<dbReference type="Proteomes" id="UP000765509">
    <property type="component" value="Unassembled WGS sequence"/>
</dbReference>
<dbReference type="InterPro" id="IPR041588">
    <property type="entry name" value="Integrase_H2C2"/>
</dbReference>
<comment type="caution">
    <text evidence="2">The sequence shown here is derived from an EMBL/GenBank/DDBJ whole genome shotgun (WGS) entry which is preliminary data.</text>
</comment>
<evidence type="ECO:0000313" key="2">
    <source>
        <dbReference type="EMBL" id="MBW0465767.1"/>
    </source>
</evidence>
<proteinExistence type="predicted"/>
<name>A0A9Q3BIU4_9BASI</name>
<organism evidence="2 3">
    <name type="scientific">Austropuccinia psidii MF-1</name>
    <dbReference type="NCBI Taxonomy" id="1389203"/>
    <lineage>
        <taxon>Eukaryota</taxon>
        <taxon>Fungi</taxon>
        <taxon>Dikarya</taxon>
        <taxon>Basidiomycota</taxon>
        <taxon>Pucciniomycotina</taxon>
        <taxon>Pucciniomycetes</taxon>
        <taxon>Pucciniales</taxon>
        <taxon>Sphaerophragmiaceae</taxon>
        <taxon>Austropuccinia</taxon>
    </lineage>
</organism>
<sequence length="88" mass="10444">MRYMSEDRTKERVASTAWWPHWEQEFMEYINTCERCQKANRKHGKKYGLLQHLEEPTYPWESINLEQVIALVPGGKGSFNACLLIVDR</sequence>
<feature type="domain" description="Integrase zinc-binding" evidence="1">
    <location>
        <begin position="6"/>
        <end position="41"/>
    </location>
</feature>
<dbReference type="EMBL" id="AVOT02001122">
    <property type="protein sequence ID" value="MBW0465767.1"/>
    <property type="molecule type" value="Genomic_DNA"/>
</dbReference>
<accession>A0A9Q3BIU4</accession>
<dbReference type="OrthoDB" id="446925at2759"/>
<protein>
    <recommendedName>
        <fullName evidence="1">Integrase zinc-binding domain-containing protein</fullName>
    </recommendedName>
</protein>
<evidence type="ECO:0000259" key="1">
    <source>
        <dbReference type="Pfam" id="PF17921"/>
    </source>
</evidence>
<evidence type="ECO:0000313" key="3">
    <source>
        <dbReference type="Proteomes" id="UP000765509"/>
    </source>
</evidence>